<evidence type="ECO:0008006" key="4">
    <source>
        <dbReference type="Google" id="ProtNLM"/>
    </source>
</evidence>
<feature type="signal peptide" evidence="1">
    <location>
        <begin position="1"/>
        <end position="20"/>
    </location>
</feature>
<keyword evidence="3" id="KW-1185">Reference proteome</keyword>
<proteinExistence type="predicted"/>
<evidence type="ECO:0000313" key="2">
    <source>
        <dbReference type="EMBL" id="NMO15324.1"/>
    </source>
</evidence>
<organism evidence="2 3">
    <name type="scientific">Pyxidicoccus fallax</name>
    <dbReference type="NCBI Taxonomy" id="394095"/>
    <lineage>
        <taxon>Bacteria</taxon>
        <taxon>Pseudomonadati</taxon>
        <taxon>Myxococcota</taxon>
        <taxon>Myxococcia</taxon>
        <taxon>Myxococcales</taxon>
        <taxon>Cystobacterineae</taxon>
        <taxon>Myxococcaceae</taxon>
        <taxon>Pyxidicoccus</taxon>
    </lineage>
</organism>
<evidence type="ECO:0000256" key="1">
    <source>
        <dbReference type="SAM" id="SignalP"/>
    </source>
</evidence>
<dbReference type="RefSeq" id="WP_169344615.1">
    <property type="nucleotide sequence ID" value="NZ_JABBJJ010000036.1"/>
</dbReference>
<sequence>MRLASRLLALSLCVSTTALAKNNPRDRDGDGFIESSRYMPTTDPNLDPNWDWTVSGAGHTLYYTDATGIVRSTVRQVPFYTGGHPLNTLEKDMYPEDGWVLVYRDFGTPTSAPDLPFFALYNKYRGILRVMVFNTRELQFSRFNLELAFKSQTATGALLTFSEPTRAFTSDYDVAKREVFAVEANALNGWIHADFMLTGYDPNLSPDTQLRLNIRGLTLQDITLNADEFTLSQVFTNANPGGGAGGGTDLLGAINGGFKTYSTAETMLKSLRNSATRNSTAWWASTVLNLTQFVPYVGGLMGFVNSFFGGAEKPSPREPLNFQGALSMSGSITESTPLYSMDFATHYLGNGNPPDHYRPVRPITWGVFNLTAKPQSTVKFSRVCTGTTRPSCTTKTDYAGIVPVSYVFNPNAGLSLVSIEYAYTFDEQRPTHFTEYTPRVTIPQGEELPKGMALRVKLRTTTPTRYADDDLVFLKVYPFAGVPVTQ</sequence>
<dbReference type="Proteomes" id="UP000518300">
    <property type="component" value="Unassembled WGS sequence"/>
</dbReference>
<reference evidence="2 3" key="1">
    <citation type="submission" date="2020-04" db="EMBL/GenBank/DDBJ databases">
        <title>Draft genome of Pyxidicoccus fallax type strain.</title>
        <authorList>
            <person name="Whitworth D.E."/>
        </authorList>
    </citation>
    <scope>NUCLEOTIDE SEQUENCE [LARGE SCALE GENOMIC DNA]</scope>
    <source>
        <strain evidence="2 3">DSM 14698</strain>
    </source>
</reference>
<name>A0A848L9V5_9BACT</name>
<protein>
    <recommendedName>
        <fullName evidence="4">Lipoprotein</fullName>
    </recommendedName>
</protein>
<accession>A0A848L9V5</accession>
<comment type="caution">
    <text evidence="2">The sequence shown here is derived from an EMBL/GenBank/DDBJ whole genome shotgun (WGS) entry which is preliminary data.</text>
</comment>
<dbReference type="EMBL" id="JABBJJ010000036">
    <property type="protein sequence ID" value="NMO15324.1"/>
    <property type="molecule type" value="Genomic_DNA"/>
</dbReference>
<evidence type="ECO:0000313" key="3">
    <source>
        <dbReference type="Proteomes" id="UP000518300"/>
    </source>
</evidence>
<keyword evidence="1" id="KW-0732">Signal</keyword>
<dbReference type="AlphaFoldDB" id="A0A848L9V5"/>
<gene>
    <name evidence="2" type="ORF">HG543_10725</name>
</gene>
<feature type="chain" id="PRO_5032588160" description="Lipoprotein" evidence="1">
    <location>
        <begin position="21"/>
        <end position="486"/>
    </location>
</feature>